<dbReference type="Proteomes" id="UP000567795">
    <property type="component" value="Unassembled WGS sequence"/>
</dbReference>
<comment type="caution">
    <text evidence="1">The sequence shown here is derived from an EMBL/GenBank/DDBJ whole genome shotgun (WGS) entry which is preliminary data.</text>
</comment>
<name>A0A852ZM05_9ACTN</name>
<organism evidence="1 2">
    <name type="scientific">Allostreptomyces psammosilenae</name>
    <dbReference type="NCBI Taxonomy" id="1892865"/>
    <lineage>
        <taxon>Bacteria</taxon>
        <taxon>Bacillati</taxon>
        <taxon>Actinomycetota</taxon>
        <taxon>Actinomycetes</taxon>
        <taxon>Kitasatosporales</taxon>
        <taxon>Streptomycetaceae</taxon>
        <taxon>Allostreptomyces</taxon>
    </lineage>
</organism>
<reference evidence="1 2" key="1">
    <citation type="submission" date="2020-07" db="EMBL/GenBank/DDBJ databases">
        <title>Sequencing the genomes of 1000 actinobacteria strains.</title>
        <authorList>
            <person name="Klenk H.-P."/>
        </authorList>
    </citation>
    <scope>NUCLEOTIDE SEQUENCE [LARGE SCALE GENOMIC DNA]</scope>
    <source>
        <strain evidence="1 2">DSM 42178</strain>
    </source>
</reference>
<dbReference type="EMBL" id="JACBZD010000001">
    <property type="protein sequence ID" value="NYI03429.1"/>
    <property type="molecule type" value="Genomic_DNA"/>
</dbReference>
<gene>
    <name evidence="1" type="ORF">FHU37_000372</name>
</gene>
<protein>
    <submittedName>
        <fullName evidence="1">Uncharacterized protein</fullName>
    </submittedName>
</protein>
<proteinExistence type="predicted"/>
<dbReference type="RefSeq" id="WP_179812475.1">
    <property type="nucleotide sequence ID" value="NZ_JACBZD010000001.1"/>
</dbReference>
<sequence>MPTPIPRADDAVLVVGCPDHRYHLEQVAAPLQPALVETPQSIPHHG</sequence>
<evidence type="ECO:0000313" key="2">
    <source>
        <dbReference type="Proteomes" id="UP000567795"/>
    </source>
</evidence>
<accession>A0A852ZM05</accession>
<evidence type="ECO:0000313" key="1">
    <source>
        <dbReference type="EMBL" id="NYI03429.1"/>
    </source>
</evidence>
<keyword evidence="2" id="KW-1185">Reference proteome</keyword>
<dbReference type="AlphaFoldDB" id="A0A852ZM05"/>